<evidence type="ECO:0000313" key="12">
    <source>
        <dbReference type="Proteomes" id="UP000184731"/>
    </source>
</evidence>
<dbReference type="Gene3D" id="3.40.50.2020">
    <property type="match status" value="2"/>
</dbReference>
<comment type="subunit">
    <text evidence="9">Homohexamer.</text>
</comment>
<feature type="binding site" evidence="9">
    <location>
        <position position="170"/>
    </location>
    <ligand>
        <name>Mg(2+)</name>
        <dbReference type="ChEBI" id="CHEBI:18420"/>
    </ligand>
</feature>
<dbReference type="GO" id="GO:0002189">
    <property type="term" value="C:ribose phosphate diphosphokinase complex"/>
    <property type="evidence" value="ECO:0007669"/>
    <property type="project" value="TreeGrafter"/>
</dbReference>
<feature type="binding site" evidence="9">
    <location>
        <position position="195"/>
    </location>
    <ligand>
        <name>D-ribose 5-phosphate</name>
        <dbReference type="ChEBI" id="CHEBI:78346"/>
    </ligand>
</feature>
<evidence type="ECO:0000313" key="11">
    <source>
        <dbReference type="EMBL" id="APJ03899.1"/>
    </source>
</evidence>
<feature type="active site" evidence="9">
    <location>
        <position position="193"/>
    </location>
</feature>
<proteinExistence type="inferred from homology"/>
<dbReference type="STRING" id="1915309.AXG55_08270"/>
<keyword evidence="4 9" id="KW-0547">Nucleotide-binding</keyword>
<dbReference type="GO" id="GO:0006015">
    <property type="term" value="P:5-phosphoribose 1-diphosphate biosynthetic process"/>
    <property type="evidence" value="ECO:0007669"/>
    <property type="project" value="UniProtKB-UniRule"/>
</dbReference>
<dbReference type="AlphaFoldDB" id="A0A1L4D119"/>
<keyword evidence="3 9" id="KW-0545">Nucleotide biosynthesis</keyword>
<evidence type="ECO:0000256" key="6">
    <source>
        <dbReference type="ARBA" id="ARBA00022840"/>
    </source>
</evidence>
<feature type="binding site" evidence="9">
    <location>
        <begin position="223"/>
        <end position="227"/>
    </location>
    <ligand>
        <name>D-ribose 5-phosphate</name>
        <dbReference type="ChEBI" id="CHEBI:78346"/>
    </ligand>
</feature>
<feature type="binding site" evidence="9">
    <location>
        <begin position="38"/>
        <end position="40"/>
    </location>
    <ligand>
        <name>ATP</name>
        <dbReference type="ChEBI" id="CHEBI:30616"/>
    </ligand>
</feature>
<dbReference type="KEGG" id="saqi:AXG55_08270"/>
<keyword evidence="9" id="KW-0963">Cytoplasm</keyword>
<dbReference type="SMART" id="SM01400">
    <property type="entry name" value="Pribosyltran_N"/>
    <property type="match status" value="1"/>
</dbReference>
<comment type="catalytic activity">
    <reaction evidence="8 9">
        <text>D-ribose 5-phosphate + ATP = 5-phospho-alpha-D-ribose 1-diphosphate + AMP + H(+)</text>
        <dbReference type="Rhea" id="RHEA:15609"/>
        <dbReference type="ChEBI" id="CHEBI:15378"/>
        <dbReference type="ChEBI" id="CHEBI:30616"/>
        <dbReference type="ChEBI" id="CHEBI:58017"/>
        <dbReference type="ChEBI" id="CHEBI:78346"/>
        <dbReference type="ChEBI" id="CHEBI:456215"/>
        <dbReference type="EC" id="2.7.6.1"/>
    </reaction>
</comment>
<dbReference type="FunFam" id="3.40.50.2020:FF:000014">
    <property type="entry name" value="Ribose-phosphate pyrophosphokinase 1"/>
    <property type="match status" value="1"/>
</dbReference>
<feature type="binding site" evidence="9">
    <location>
        <position position="219"/>
    </location>
    <ligand>
        <name>D-ribose 5-phosphate</name>
        <dbReference type="ChEBI" id="CHEBI:78346"/>
    </ligand>
</feature>
<dbReference type="HAMAP" id="MF_00583_B">
    <property type="entry name" value="RibP_PPkinase_B"/>
    <property type="match status" value="1"/>
</dbReference>
<gene>
    <name evidence="9" type="primary">prs</name>
    <name evidence="11" type="ORF">AXG55_08270</name>
</gene>
<feature type="binding site" evidence="9">
    <location>
        <position position="131"/>
    </location>
    <ligand>
        <name>Mg(2+)</name>
        <dbReference type="ChEBI" id="CHEBI:18420"/>
    </ligand>
</feature>
<keyword evidence="5 9" id="KW-0418">Kinase</keyword>
<dbReference type="Pfam" id="PF14572">
    <property type="entry name" value="Pribosyl_synth"/>
    <property type="match status" value="1"/>
</dbReference>
<dbReference type="InterPro" id="IPR000836">
    <property type="entry name" value="PRTase_dom"/>
</dbReference>
<name>A0A1L4D119_9BACT</name>
<reference evidence="11 12" key="1">
    <citation type="submission" date="2016-10" db="EMBL/GenBank/DDBJ databases">
        <title>Silvanigrella aquatica sp. nov., isolated from a freshwater lake located in the Black Forest, Germany, description of Silvanigrellaceae fam. nov., Silvanigrellales ord. nov., reclassification of the order Bdellovibrionales in the class Oligoflexia, reclassification of the families Bacteriovoracaceae and Halobacteriovoraceae in the new order Bacteriovoracales ord. nov., and reclassification of the family Pseudobacteriovoracaceae in the order Oligoflexiales.</title>
        <authorList>
            <person name="Hahn M.W."/>
            <person name="Schmidt J."/>
            <person name="Koll U."/>
            <person name="Rohde M."/>
            <person name="Verbag S."/>
            <person name="Pitt A."/>
            <person name="Nakai R."/>
            <person name="Naganuma T."/>
            <person name="Lang E."/>
        </authorList>
    </citation>
    <scope>NUCLEOTIDE SEQUENCE [LARGE SCALE GENOMIC DNA]</scope>
    <source>
        <strain evidence="11 12">MWH-Nonnen-W8red</strain>
    </source>
</reference>
<comment type="function">
    <text evidence="9">Involved in the biosynthesis of the central metabolite phospho-alpha-D-ribosyl-1-pyrophosphate (PRPP) via the transfer of pyrophosphoryl group from ATP to 1-hydroxyl of ribose-5-phosphate (Rib-5-P).</text>
</comment>
<evidence type="ECO:0000256" key="3">
    <source>
        <dbReference type="ARBA" id="ARBA00022727"/>
    </source>
</evidence>
<dbReference type="Pfam" id="PF13793">
    <property type="entry name" value="Pribosyltran_N"/>
    <property type="match status" value="1"/>
</dbReference>
<dbReference type="OrthoDB" id="5289298at2"/>
<dbReference type="PANTHER" id="PTHR10210:SF41">
    <property type="entry name" value="RIBOSE-PHOSPHATE PYROPHOSPHOKINASE 1, CHLOROPLASTIC"/>
    <property type="match status" value="1"/>
</dbReference>
<dbReference type="InterPro" id="IPR029099">
    <property type="entry name" value="Pribosyltran_N"/>
</dbReference>
<dbReference type="GO" id="GO:0005737">
    <property type="term" value="C:cytoplasm"/>
    <property type="evidence" value="ECO:0007669"/>
    <property type="project" value="UniProtKB-SubCell"/>
</dbReference>
<dbReference type="NCBIfam" id="TIGR01251">
    <property type="entry name" value="ribP_PPkin"/>
    <property type="match status" value="1"/>
</dbReference>
<dbReference type="InterPro" id="IPR005946">
    <property type="entry name" value="Rib-P_diPkinase"/>
</dbReference>
<keyword evidence="1 9" id="KW-0808">Transferase</keyword>
<dbReference type="GO" id="GO:0005524">
    <property type="term" value="F:ATP binding"/>
    <property type="evidence" value="ECO:0007669"/>
    <property type="project" value="UniProtKB-KW"/>
</dbReference>
<evidence type="ECO:0000256" key="4">
    <source>
        <dbReference type="ARBA" id="ARBA00022741"/>
    </source>
</evidence>
<accession>A0A1L4D119</accession>
<dbReference type="EMBL" id="CP017834">
    <property type="protein sequence ID" value="APJ03899.1"/>
    <property type="molecule type" value="Genomic_DNA"/>
</dbReference>
<dbReference type="RefSeq" id="WP_148697642.1">
    <property type="nucleotide sequence ID" value="NZ_CP017834.1"/>
</dbReference>
<evidence type="ECO:0000256" key="2">
    <source>
        <dbReference type="ARBA" id="ARBA00022723"/>
    </source>
</evidence>
<evidence type="ECO:0000256" key="7">
    <source>
        <dbReference type="ARBA" id="ARBA00022842"/>
    </source>
</evidence>
<comment type="cofactor">
    <cofactor evidence="9">
        <name>Mg(2+)</name>
        <dbReference type="ChEBI" id="CHEBI:18420"/>
    </cofactor>
    <text evidence="9">Binds 2 Mg(2+) ions per subunit.</text>
</comment>
<keyword evidence="12" id="KW-1185">Reference proteome</keyword>
<dbReference type="CDD" id="cd06223">
    <property type="entry name" value="PRTases_typeI"/>
    <property type="match status" value="1"/>
</dbReference>
<evidence type="ECO:0000256" key="8">
    <source>
        <dbReference type="ARBA" id="ARBA00049535"/>
    </source>
</evidence>
<keyword evidence="2 9" id="KW-0479">Metal-binding</keyword>
<keyword evidence="6 9" id="KW-0067">ATP-binding</keyword>
<sequence>MESELLIFSGNANRDLANKICQYLDTPLGTALIGRFSDGETRIEIESNVRGRDVFIIQPTCSPANQNVMELLIMIDALRRASAQRITAVIPYYGYSRQERKSTPRTPITAKLIADLLVSSGVNRILTIELHTGAIQGFFNLPVDHLYSKPVFVEHFAKMNFENPIMVSPDAGGVERARAVAKFLGCGLAIVDKRRDRPGDSKVMNLIGDVKGKTAILFDDICDTAGSLTSAAAVLRDNGALKVYAAATHGVLSGPAIDRINDSCIEKLFITDTIPISEEASKCSKIEVLSVSELLGKAIRRIHNSDSISSLFI</sequence>
<protein>
    <recommendedName>
        <fullName evidence="9">Ribose-phosphate pyrophosphokinase</fullName>
        <shortName evidence="9">RPPK</shortName>
        <ecNumber evidence="9">2.7.6.1</ecNumber>
    </recommendedName>
    <alternativeName>
        <fullName evidence="9">5-phospho-D-ribosyl alpha-1-diphosphate synthase</fullName>
    </alternativeName>
    <alternativeName>
        <fullName evidence="9">Phosphoribosyl diphosphate synthase</fullName>
    </alternativeName>
    <alternativeName>
        <fullName evidence="9">Phosphoribosyl pyrophosphate synthase</fullName>
        <shortName evidence="9">P-Rib-PP synthase</shortName>
        <shortName evidence="9">PRPP synthase</shortName>
        <shortName evidence="9">PRPPase</shortName>
    </alternativeName>
</protein>
<dbReference type="SUPFAM" id="SSF53271">
    <property type="entry name" value="PRTase-like"/>
    <property type="match status" value="2"/>
</dbReference>
<dbReference type="NCBIfam" id="NF002320">
    <property type="entry name" value="PRK01259.1"/>
    <property type="match status" value="1"/>
</dbReference>
<comment type="similarity">
    <text evidence="9">Belongs to the ribose-phosphate pyrophosphokinase family. Class I subfamily.</text>
</comment>
<feature type="binding site" evidence="9">
    <location>
        <begin position="97"/>
        <end position="98"/>
    </location>
    <ligand>
        <name>ATP</name>
        <dbReference type="ChEBI" id="CHEBI:30616"/>
    </ligand>
</feature>
<comment type="subcellular location">
    <subcellularLocation>
        <location evidence="9">Cytoplasm</location>
    </subcellularLocation>
</comment>
<dbReference type="GO" id="GO:0004749">
    <property type="term" value="F:ribose phosphate diphosphokinase activity"/>
    <property type="evidence" value="ECO:0007669"/>
    <property type="project" value="UniProtKB-UniRule"/>
</dbReference>
<feature type="domain" description="Ribose-phosphate pyrophosphokinase N-terminal" evidence="10">
    <location>
        <begin position="6"/>
        <end position="121"/>
    </location>
</feature>
<dbReference type="Proteomes" id="UP000184731">
    <property type="component" value="Chromosome"/>
</dbReference>
<keyword evidence="7 9" id="KW-0460">Magnesium</keyword>
<evidence type="ECO:0000256" key="9">
    <source>
        <dbReference type="HAMAP-Rule" id="MF_00583"/>
    </source>
</evidence>
<dbReference type="PANTHER" id="PTHR10210">
    <property type="entry name" value="RIBOSE-PHOSPHATE DIPHOSPHOKINASE FAMILY MEMBER"/>
    <property type="match status" value="1"/>
</dbReference>
<dbReference type="GO" id="GO:0006164">
    <property type="term" value="P:purine nucleotide biosynthetic process"/>
    <property type="evidence" value="ECO:0007669"/>
    <property type="project" value="TreeGrafter"/>
</dbReference>
<evidence type="ECO:0000256" key="5">
    <source>
        <dbReference type="ARBA" id="ARBA00022777"/>
    </source>
</evidence>
<dbReference type="InterPro" id="IPR037515">
    <property type="entry name" value="Rib-P_diPkinase_bac"/>
</dbReference>
<dbReference type="GO" id="GO:0000287">
    <property type="term" value="F:magnesium ion binding"/>
    <property type="evidence" value="ECO:0007669"/>
    <property type="project" value="UniProtKB-UniRule"/>
</dbReference>
<evidence type="ECO:0000259" key="10">
    <source>
        <dbReference type="Pfam" id="PF13793"/>
    </source>
</evidence>
<dbReference type="InterPro" id="IPR029057">
    <property type="entry name" value="PRTase-like"/>
</dbReference>
<dbReference type="FunFam" id="3.40.50.2020:FF:000002">
    <property type="entry name" value="Ribose-phosphate pyrophosphokinase"/>
    <property type="match status" value="1"/>
</dbReference>
<comment type="pathway">
    <text evidence="9">Metabolic intermediate biosynthesis; 5-phospho-alpha-D-ribose 1-diphosphate biosynthesis; 5-phospho-alpha-D-ribose 1-diphosphate from D-ribose 5-phosphate (route I): step 1/1.</text>
</comment>
<evidence type="ECO:0000256" key="1">
    <source>
        <dbReference type="ARBA" id="ARBA00022679"/>
    </source>
</evidence>
<organism evidence="11 12">
    <name type="scientific">Silvanigrella aquatica</name>
    <dbReference type="NCBI Taxonomy" id="1915309"/>
    <lineage>
        <taxon>Bacteria</taxon>
        <taxon>Pseudomonadati</taxon>
        <taxon>Bdellovibrionota</taxon>
        <taxon>Oligoflexia</taxon>
        <taxon>Silvanigrellales</taxon>
        <taxon>Silvanigrellaceae</taxon>
        <taxon>Silvanigrella</taxon>
    </lineage>
</organism>
<dbReference type="GO" id="GO:0016301">
    <property type="term" value="F:kinase activity"/>
    <property type="evidence" value="ECO:0007669"/>
    <property type="project" value="UniProtKB-KW"/>
</dbReference>
<dbReference type="EC" id="2.7.6.1" evidence="9"/>
<dbReference type="UniPathway" id="UPA00087">
    <property type="reaction ID" value="UER00172"/>
</dbReference>